<evidence type="ECO:0000256" key="1">
    <source>
        <dbReference type="SAM" id="MobiDB-lite"/>
    </source>
</evidence>
<gene>
    <name evidence="2" type="ORF">CesoFtcFv8_017027</name>
</gene>
<evidence type="ECO:0000313" key="2">
    <source>
        <dbReference type="EMBL" id="KAK5885940.1"/>
    </source>
</evidence>
<keyword evidence="3" id="KW-1185">Reference proteome</keyword>
<dbReference type="Proteomes" id="UP001335648">
    <property type="component" value="Unassembled WGS sequence"/>
</dbReference>
<evidence type="ECO:0000313" key="3">
    <source>
        <dbReference type="Proteomes" id="UP001335648"/>
    </source>
</evidence>
<accession>A0AAN8BJ23</accession>
<name>A0AAN8BJ23_9TELE</name>
<feature type="region of interest" description="Disordered" evidence="1">
    <location>
        <begin position="1"/>
        <end position="55"/>
    </location>
</feature>
<feature type="compositionally biased region" description="Low complexity" evidence="1">
    <location>
        <begin position="161"/>
        <end position="170"/>
    </location>
</feature>
<comment type="caution">
    <text evidence="2">The sequence shown here is derived from an EMBL/GenBank/DDBJ whole genome shotgun (WGS) entry which is preliminary data.</text>
</comment>
<feature type="compositionally biased region" description="Basic and acidic residues" evidence="1">
    <location>
        <begin position="44"/>
        <end position="55"/>
    </location>
</feature>
<protein>
    <submittedName>
        <fullName evidence="2">Uncharacterized protein</fullName>
    </submittedName>
</protein>
<organism evidence="2 3">
    <name type="scientific">Champsocephalus esox</name>
    <name type="common">pike icefish</name>
    <dbReference type="NCBI Taxonomy" id="159716"/>
    <lineage>
        <taxon>Eukaryota</taxon>
        <taxon>Metazoa</taxon>
        <taxon>Chordata</taxon>
        <taxon>Craniata</taxon>
        <taxon>Vertebrata</taxon>
        <taxon>Euteleostomi</taxon>
        <taxon>Actinopterygii</taxon>
        <taxon>Neopterygii</taxon>
        <taxon>Teleostei</taxon>
        <taxon>Neoteleostei</taxon>
        <taxon>Acanthomorphata</taxon>
        <taxon>Eupercaria</taxon>
        <taxon>Perciformes</taxon>
        <taxon>Notothenioidei</taxon>
        <taxon>Channichthyidae</taxon>
        <taxon>Champsocephalus</taxon>
    </lineage>
</organism>
<reference evidence="2 3" key="1">
    <citation type="journal article" date="2023" name="Mol. Biol. Evol.">
        <title>Genomics of Secondarily Temperate Adaptation in the Only Non-Antarctic Icefish.</title>
        <authorList>
            <person name="Rivera-Colon A.G."/>
            <person name="Rayamajhi N."/>
            <person name="Minhas B.F."/>
            <person name="Madrigal G."/>
            <person name="Bilyk K.T."/>
            <person name="Yoon V."/>
            <person name="Hune M."/>
            <person name="Gregory S."/>
            <person name="Cheng C.H.C."/>
            <person name="Catchen J.M."/>
        </authorList>
    </citation>
    <scope>NUCLEOTIDE SEQUENCE [LARGE SCALE GENOMIC DNA]</scope>
    <source>
        <strain evidence="2">JC2023a</strain>
    </source>
</reference>
<dbReference type="EMBL" id="JAULUE010002059">
    <property type="protein sequence ID" value="KAK5885940.1"/>
    <property type="molecule type" value="Genomic_DNA"/>
</dbReference>
<dbReference type="AlphaFoldDB" id="A0AAN8BJ23"/>
<feature type="region of interest" description="Disordered" evidence="1">
    <location>
        <begin position="150"/>
        <end position="170"/>
    </location>
</feature>
<proteinExistence type="predicted"/>
<sequence length="170" mass="17932">MRGRGGRGVGDGEKRESAGESEGARGGGTSGERRCRAGEAGAGTRERGVDAMWVRGREAGEGDGWRAAPIEGARERASESVCREREMGCEACEPRVWGGEGGVRERRERGWRERWESARAGTGRGQGGRGARARGAVCGECDGAVGALSQAATAREESRRGWGARAAGRR</sequence>